<name>A0A8H3I6X6_9LECA</name>
<comment type="caution">
    <text evidence="4">The sequence shown here is derived from an EMBL/GenBank/DDBJ whole genome shotgun (WGS) entry which is preliminary data.</text>
</comment>
<dbReference type="InterPro" id="IPR024655">
    <property type="entry name" value="Asl1_glyco_hydro_catalytic"/>
</dbReference>
<dbReference type="Pfam" id="PF11790">
    <property type="entry name" value="Glyco_hydro_cc"/>
    <property type="match status" value="1"/>
</dbReference>
<dbReference type="SUPFAM" id="SSF51445">
    <property type="entry name" value="(Trans)glycosidases"/>
    <property type="match status" value="1"/>
</dbReference>
<keyword evidence="5" id="KW-1185">Reference proteome</keyword>
<evidence type="ECO:0000313" key="5">
    <source>
        <dbReference type="Proteomes" id="UP000664521"/>
    </source>
</evidence>
<feature type="compositionally biased region" description="Low complexity" evidence="1">
    <location>
        <begin position="269"/>
        <end position="339"/>
    </location>
</feature>
<feature type="region of interest" description="Disordered" evidence="1">
    <location>
        <begin position="44"/>
        <end position="69"/>
    </location>
</feature>
<protein>
    <recommendedName>
        <fullName evidence="3">Asl1-like glycosyl hydrolase catalytic domain-containing protein</fullName>
    </recommendedName>
</protein>
<gene>
    <name evidence="4" type="ORF">HETSPECPRED_007056</name>
</gene>
<feature type="domain" description="Asl1-like glycosyl hydrolase catalytic" evidence="3">
    <location>
        <begin position="347"/>
        <end position="570"/>
    </location>
</feature>
<proteinExistence type="predicted"/>
<evidence type="ECO:0000259" key="3">
    <source>
        <dbReference type="Pfam" id="PF11790"/>
    </source>
</evidence>
<reference evidence="4" key="1">
    <citation type="submission" date="2021-03" db="EMBL/GenBank/DDBJ databases">
        <authorList>
            <person name="Tagirdzhanova G."/>
        </authorList>
    </citation>
    <scope>NUCLEOTIDE SEQUENCE</scope>
</reference>
<dbReference type="Gene3D" id="3.20.20.80">
    <property type="entry name" value="Glycosidases"/>
    <property type="match status" value="1"/>
</dbReference>
<feature type="signal peptide" evidence="2">
    <location>
        <begin position="1"/>
        <end position="18"/>
    </location>
</feature>
<dbReference type="AlphaFoldDB" id="A0A8H3I6X6"/>
<feature type="compositionally biased region" description="Polar residues" evidence="1">
    <location>
        <begin position="110"/>
        <end position="131"/>
    </location>
</feature>
<sequence length="572" mass="57350">MTRFSPILAALLAPAALAIPKSPAYAYGQPNGYGLSSKVTGQPTALPTAIPHPSGVPQSGGSLGPIGSSTAPFGFTNSTAISGPTGTGVGTGSLSLPSIVTVVPIPESSAVETGSETTAGQPSATGNSPIGASSGAGECGPATVTVTSASTFTVTVGAGPISSAEESSPISASSINSAPYPIGNVTTAGPTGTGTVGTVGTVVSLPIESSAELPLPVYTGLPSSTAVSSTNTLAAVGGVSSSVAAHGYHHLSLHKHHSTSTAPVYVPESSSSSSSSTSSTPSSSVVVPVVSVPAPSSTPSTSSVQAVPTTPTSIPAYSTPSTTTTSTPTSTPTSSPSTSGGDVVPRGLVYNTAALTSLFAKDTIGWAYNWDSQPGGTVASGLNFVPMLWSTNSDHLPNWESNVNSAISNGATHILGFNEPDLGAQANMSPEEAAGAWDNLEKFGDKVKIGSPAVCNGGGATGLNWLTKFLSACSGCQVDFIAIHWYGDANEYGIEALKQHIKDTQALAAGRPIWLTEFQPSGSVEQQADFMNTILPYLDDQSNGVERYAYFEVDGVLTSGGSLTELGSKYVA</sequence>
<feature type="region of interest" description="Disordered" evidence="1">
    <location>
        <begin position="259"/>
        <end position="344"/>
    </location>
</feature>
<dbReference type="OrthoDB" id="5985073at2759"/>
<accession>A0A8H3I6X6</accession>
<feature type="chain" id="PRO_5034800637" description="Asl1-like glycosyl hydrolase catalytic domain-containing protein" evidence="2">
    <location>
        <begin position="19"/>
        <end position="572"/>
    </location>
</feature>
<feature type="region of interest" description="Disordered" evidence="1">
    <location>
        <begin position="109"/>
        <end position="139"/>
    </location>
</feature>
<dbReference type="InterPro" id="IPR017853">
    <property type="entry name" value="GH"/>
</dbReference>
<evidence type="ECO:0000256" key="1">
    <source>
        <dbReference type="SAM" id="MobiDB-lite"/>
    </source>
</evidence>
<organism evidence="4 5">
    <name type="scientific">Heterodermia speciosa</name>
    <dbReference type="NCBI Taxonomy" id="116794"/>
    <lineage>
        <taxon>Eukaryota</taxon>
        <taxon>Fungi</taxon>
        <taxon>Dikarya</taxon>
        <taxon>Ascomycota</taxon>
        <taxon>Pezizomycotina</taxon>
        <taxon>Lecanoromycetes</taxon>
        <taxon>OSLEUM clade</taxon>
        <taxon>Lecanoromycetidae</taxon>
        <taxon>Caliciales</taxon>
        <taxon>Physciaceae</taxon>
        <taxon>Heterodermia</taxon>
    </lineage>
</organism>
<keyword evidence="2" id="KW-0732">Signal</keyword>
<dbReference type="GO" id="GO:0009277">
    <property type="term" value="C:fungal-type cell wall"/>
    <property type="evidence" value="ECO:0007669"/>
    <property type="project" value="TreeGrafter"/>
</dbReference>
<evidence type="ECO:0000313" key="4">
    <source>
        <dbReference type="EMBL" id="CAF9907163.1"/>
    </source>
</evidence>
<dbReference type="InterPro" id="IPR053183">
    <property type="entry name" value="ASL1"/>
</dbReference>
<dbReference type="EMBL" id="CAJPDS010000005">
    <property type="protein sequence ID" value="CAF9907163.1"/>
    <property type="molecule type" value="Genomic_DNA"/>
</dbReference>
<dbReference type="GO" id="GO:0071966">
    <property type="term" value="P:fungal-type cell wall polysaccharide metabolic process"/>
    <property type="evidence" value="ECO:0007669"/>
    <property type="project" value="TreeGrafter"/>
</dbReference>
<dbReference type="PANTHER" id="PTHR34154">
    <property type="entry name" value="ALKALI-SENSITIVE LINKAGE PROTEIN 1"/>
    <property type="match status" value="1"/>
</dbReference>
<dbReference type="Proteomes" id="UP000664521">
    <property type="component" value="Unassembled WGS sequence"/>
</dbReference>
<evidence type="ECO:0000256" key="2">
    <source>
        <dbReference type="SAM" id="SignalP"/>
    </source>
</evidence>
<dbReference type="PANTHER" id="PTHR34154:SF10">
    <property type="entry name" value="ASL1-LIKE GLYCOSYL HYDROLASE CATALYTIC DOMAIN-CONTAINING PROTEIN"/>
    <property type="match status" value="1"/>
</dbReference>